<reference evidence="9 10" key="1">
    <citation type="journal article" date="2023" name="IMA Fungus">
        <title>Comparative genomic study of the Penicillium genus elucidates a diverse pangenome and 15 lateral gene transfer events.</title>
        <authorList>
            <person name="Petersen C."/>
            <person name="Sorensen T."/>
            <person name="Nielsen M.R."/>
            <person name="Sondergaard T.E."/>
            <person name="Sorensen J.L."/>
            <person name="Fitzpatrick D.A."/>
            <person name="Frisvad J.C."/>
            <person name="Nielsen K.L."/>
        </authorList>
    </citation>
    <scope>NUCLEOTIDE SEQUENCE [LARGE SCALE GENOMIC DNA]</scope>
    <source>
        <strain evidence="9 10">IBT 35679</strain>
    </source>
</reference>
<keyword evidence="5" id="KW-0378">Hydrolase</keyword>
<dbReference type="Proteomes" id="UP001220324">
    <property type="component" value="Unassembled WGS sequence"/>
</dbReference>
<feature type="chain" id="PRO_5042228850" description="Nuclease S1" evidence="8">
    <location>
        <begin position="23"/>
        <end position="293"/>
    </location>
</feature>
<keyword evidence="2" id="KW-0540">Nuclease</keyword>
<keyword evidence="6" id="KW-1015">Disulfide bond</keyword>
<dbReference type="InterPro" id="IPR008947">
    <property type="entry name" value="PLipase_C/P1_nuclease_dom_sf"/>
</dbReference>
<keyword evidence="8" id="KW-0732">Signal</keyword>
<evidence type="ECO:0000256" key="6">
    <source>
        <dbReference type="ARBA" id="ARBA00023157"/>
    </source>
</evidence>
<dbReference type="GO" id="GO:0046872">
    <property type="term" value="F:metal ion binding"/>
    <property type="evidence" value="ECO:0007669"/>
    <property type="project" value="UniProtKB-KW"/>
</dbReference>
<evidence type="ECO:0000256" key="7">
    <source>
        <dbReference type="ARBA" id="ARBA00023180"/>
    </source>
</evidence>
<dbReference type="PANTHER" id="PTHR33146:SF26">
    <property type="entry name" value="ENDONUCLEASE 4"/>
    <property type="match status" value="1"/>
</dbReference>
<name>A0AAD6D4R0_9EURO</name>
<evidence type="ECO:0000256" key="1">
    <source>
        <dbReference type="ARBA" id="ARBA00009547"/>
    </source>
</evidence>
<evidence type="ECO:0000256" key="3">
    <source>
        <dbReference type="ARBA" id="ARBA00022723"/>
    </source>
</evidence>
<evidence type="ECO:0000256" key="4">
    <source>
        <dbReference type="ARBA" id="ARBA00022759"/>
    </source>
</evidence>
<proteinExistence type="inferred from homology"/>
<dbReference type="SUPFAM" id="SSF48537">
    <property type="entry name" value="Phospholipase C/P1 nuclease"/>
    <property type="match status" value="1"/>
</dbReference>
<dbReference type="Gene3D" id="1.10.575.10">
    <property type="entry name" value="P1 Nuclease"/>
    <property type="match status" value="1"/>
</dbReference>
<evidence type="ECO:0000313" key="9">
    <source>
        <dbReference type="EMBL" id="KAJ5553653.1"/>
    </source>
</evidence>
<organism evidence="9 10">
    <name type="scientific">Penicillium frequentans</name>
    <dbReference type="NCBI Taxonomy" id="3151616"/>
    <lineage>
        <taxon>Eukaryota</taxon>
        <taxon>Fungi</taxon>
        <taxon>Dikarya</taxon>
        <taxon>Ascomycota</taxon>
        <taxon>Pezizomycotina</taxon>
        <taxon>Eurotiomycetes</taxon>
        <taxon>Eurotiomycetidae</taxon>
        <taxon>Eurotiales</taxon>
        <taxon>Aspergillaceae</taxon>
        <taxon>Penicillium</taxon>
    </lineage>
</organism>
<dbReference type="InterPro" id="IPR003154">
    <property type="entry name" value="S1/P1nuclease"/>
</dbReference>
<dbReference type="GO" id="GO:0006308">
    <property type="term" value="P:DNA catabolic process"/>
    <property type="evidence" value="ECO:0007669"/>
    <property type="project" value="InterPro"/>
</dbReference>
<keyword evidence="7" id="KW-0325">Glycoprotein</keyword>
<dbReference type="GO" id="GO:0004519">
    <property type="term" value="F:endonuclease activity"/>
    <property type="evidence" value="ECO:0007669"/>
    <property type="project" value="UniProtKB-KW"/>
</dbReference>
<feature type="signal peptide" evidence="8">
    <location>
        <begin position="1"/>
        <end position="22"/>
    </location>
</feature>
<dbReference type="CDD" id="cd11010">
    <property type="entry name" value="S1-P1_nuclease"/>
    <property type="match status" value="1"/>
</dbReference>
<gene>
    <name evidence="9" type="ORF">N7494_003031</name>
</gene>
<evidence type="ECO:0000256" key="5">
    <source>
        <dbReference type="ARBA" id="ARBA00022801"/>
    </source>
</evidence>
<evidence type="ECO:0000256" key="8">
    <source>
        <dbReference type="SAM" id="SignalP"/>
    </source>
</evidence>
<keyword evidence="4" id="KW-0255">Endonuclease</keyword>
<keyword evidence="10" id="KW-1185">Reference proteome</keyword>
<evidence type="ECO:0008006" key="11">
    <source>
        <dbReference type="Google" id="ProtNLM"/>
    </source>
</evidence>
<dbReference type="GO" id="GO:0003676">
    <property type="term" value="F:nucleic acid binding"/>
    <property type="evidence" value="ECO:0007669"/>
    <property type="project" value="InterPro"/>
</dbReference>
<dbReference type="Pfam" id="PF02265">
    <property type="entry name" value="S1-P1_nuclease"/>
    <property type="match status" value="1"/>
</dbReference>
<keyword evidence="3" id="KW-0479">Metal-binding</keyword>
<protein>
    <recommendedName>
        <fullName evidence="11">Nuclease S1</fullName>
    </recommendedName>
</protein>
<dbReference type="GO" id="GO:0016788">
    <property type="term" value="F:hydrolase activity, acting on ester bonds"/>
    <property type="evidence" value="ECO:0007669"/>
    <property type="project" value="InterPro"/>
</dbReference>
<comment type="similarity">
    <text evidence="1">Belongs to the nuclease type I family.</text>
</comment>
<sequence>MGYDFLLLSLFVWSLLCVPTLGWGDVGHRTVAYLAEQHLTEQGKDFLNDLLPRARDFDISDAATWADTIKHRGRPETGVWHYVDVKDDPLGNHCKISPLSSGCKSKGCIISAIKEMTKQVNDENFNQTEAVMFLFHFIGDIHMPLHVEEYQKGGNLIKVSFDGHQGNLHGIWDTDMPHKINGIRHNIKHNNEKPASLKPTTAVECADVTNPDVCVKKWAKETNHLNCAVVFKRGLPYIEGTDLANEYYDDAAPIIAEQIYKAGVRLAAWINALAEQRHEKVAFVVQGDRMRDL</sequence>
<dbReference type="AlphaFoldDB" id="A0AAD6D4R0"/>
<evidence type="ECO:0000256" key="2">
    <source>
        <dbReference type="ARBA" id="ARBA00022722"/>
    </source>
</evidence>
<accession>A0AAD6D4R0</accession>
<dbReference type="EMBL" id="JAQIZZ010000002">
    <property type="protein sequence ID" value="KAJ5553653.1"/>
    <property type="molecule type" value="Genomic_DNA"/>
</dbReference>
<dbReference type="PANTHER" id="PTHR33146">
    <property type="entry name" value="ENDONUCLEASE 4"/>
    <property type="match status" value="1"/>
</dbReference>
<evidence type="ECO:0000313" key="10">
    <source>
        <dbReference type="Proteomes" id="UP001220324"/>
    </source>
</evidence>
<comment type="caution">
    <text evidence="9">The sequence shown here is derived from an EMBL/GenBank/DDBJ whole genome shotgun (WGS) entry which is preliminary data.</text>
</comment>